<dbReference type="Pfam" id="PF05670">
    <property type="entry name" value="NFACT-R_1"/>
    <property type="match status" value="1"/>
</dbReference>
<dbReference type="GO" id="GO:0072344">
    <property type="term" value="P:rescue of stalled ribosome"/>
    <property type="evidence" value="ECO:0007669"/>
    <property type="project" value="TreeGrafter"/>
</dbReference>
<dbReference type="InterPro" id="IPR051608">
    <property type="entry name" value="RQC_Subunit_NEMF"/>
</dbReference>
<dbReference type="NCBIfam" id="NF041120">
    <property type="entry name" value="RqcH_arch"/>
    <property type="match status" value="1"/>
</dbReference>
<dbReference type="OMA" id="MFLEFFA"/>
<dbReference type="Pfam" id="PF05833">
    <property type="entry name" value="NFACT_N"/>
    <property type="match status" value="1"/>
</dbReference>
<feature type="compositionally biased region" description="Acidic residues" evidence="1">
    <location>
        <begin position="656"/>
        <end position="676"/>
    </location>
</feature>
<feature type="compositionally biased region" description="Basic and acidic residues" evidence="1">
    <location>
        <begin position="677"/>
        <end position="703"/>
    </location>
</feature>
<dbReference type="GO" id="GO:1990112">
    <property type="term" value="C:RQC complex"/>
    <property type="evidence" value="ECO:0007669"/>
    <property type="project" value="TreeGrafter"/>
</dbReference>
<dbReference type="EnsemblProtists" id="EKX52305">
    <property type="protein sequence ID" value="EKX52305"/>
    <property type="gene ID" value="GUITHDRAFT_65529"/>
</dbReference>
<reference evidence="4" key="2">
    <citation type="submission" date="2012-11" db="EMBL/GenBank/DDBJ databases">
        <authorList>
            <person name="Kuo A."/>
            <person name="Curtis B.A."/>
            <person name="Tanifuji G."/>
            <person name="Burki F."/>
            <person name="Gruber A."/>
            <person name="Irimia M."/>
            <person name="Maruyama S."/>
            <person name="Arias M.C."/>
            <person name="Ball S.G."/>
            <person name="Gile G.H."/>
            <person name="Hirakawa Y."/>
            <person name="Hopkins J.F."/>
            <person name="Rensing S.A."/>
            <person name="Schmutz J."/>
            <person name="Symeonidi A."/>
            <person name="Elias M."/>
            <person name="Eveleigh R.J."/>
            <person name="Herman E.K."/>
            <person name="Klute M.J."/>
            <person name="Nakayama T."/>
            <person name="Obornik M."/>
            <person name="Reyes-Prieto A."/>
            <person name="Armbrust E.V."/>
            <person name="Aves S.J."/>
            <person name="Beiko R.G."/>
            <person name="Coutinho P."/>
            <person name="Dacks J.B."/>
            <person name="Durnford D.G."/>
            <person name="Fast N.M."/>
            <person name="Green B.R."/>
            <person name="Grisdale C."/>
            <person name="Hempe F."/>
            <person name="Henrissat B."/>
            <person name="Hoppner M.P."/>
            <person name="Ishida K.-I."/>
            <person name="Kim E."/>
            <person name="Koreny L."/>
            <person name="Kroth P.G."/>
            <person name="Liu Y."/>
            <person name="Malik S.-B."/>
            <person name="Maier U.G."/>
            <person name="McRose D."/>
            <person name="Mock T."/>
            <person name="Neilson J.A."/>
            <person name="Onodera N.T."/>
            <person name="Poole A.M."/>
            <person name="Pritham E.J."/>
            <person name="Richards T.A."/>
            <person name="Rocap G."/>
            <person name="Roy S.W."/>
            <person name="Sarai C."/>
            <person name="Schaack S."/>
            <person name="Shirato S."/>
            <person name="Slamovits C.H."/>
            <person name="Spencer D.F."/>
            <person name="Suzuki S."/>
            <person name="Worden A.Z."/>
            <person name="Zauner S."/>
            <person name="Barry K."/>
            <person name="Bell C."/>
            <person name="Bharti A.K."/>
            <person name="Crow J.A."/>
            <person name="Grimwood J."/>
            <person name="Kramer R."/>
            <person name="Lindquist E."/>
            <person name="Lucas S."/>
            <person name="Salamov A."/>
            <person name="McFadden G.I."/>
            <person name="Lane C.E."/>
            <person name="Keeling P.J."/>
            <person name="Gray M.W."/>
            <person name="Grigoriev I.V."/>
            <person name="Archibald J.M."/>
        </authorList>
    </citation>
    <scope>NUCLEOTIDE SEQUENCE</scope>
    <source>
        <strain evidence="4">CCMP2712</strain>
    </source>
</reference>
<feature type="domain" description="NFACT RNA-binding" evidence="2">
    <location>
        <begin position="496"/>
        <end position="606"/>
    </location>
</feature>
<proteinExistence type="predicted"/>
<name>A0A0C3U817_GUITC</name>
<dbReference type="Gene3D" id="2.30.310.10">
    <property type="entry name" value="ibrinogen binding protein from staphylococcus aureus domain"/>
    <property type="match status" value="1"/>
</dbReference>
<organism evidence="3 4">
    <name type="scientific">Guillardia theta (strain CCMP2712)</name>
    <name type="common">Cryptophyte</name>
    <dbReference type="NCBI Taxonomy" id="905079"/>
    <lineage>
        <taxon>Eukaryota</taxon>
        <taxon>Cryptophyceae</taxon>
        <taxon>Pyrenomonadales</taxon>
        <taxon>Geminigeraceae</taxon>
        <taxon>Guillardia</taxon>
    </lineage>
</organism>
<dbReference type="GO" id="GO:0000049">
    <property type="term" value="F:tRNA binding"/>
    <property type="evidence" value="ECO:0007669"/>
    <property type="project" value="TreeGrafter"/>
</dbReference>
<reference evidence="4" key="1">
    <citation type="journal article" date="2012" name="Nature">
        <title>Algal genomes reveal evolutionary mosaicism and the fate of nucleomorphs.</title>
        <authorList>
            <consortium name="DOE Joint Genome Institute"/>
            <person name="Curtis B.A."/>
            <person name="Tanifuji G."/>
            <person name="Burki F."/>
            <person name="Gruber A."/>
            <person name="Irimia M."/>
            <person name="Maruyama S."/>
            <person name="Arias M.C."/>
            <person name="Ball S.G."/>
            <person name="Gile G.H."/>
            <person name="Hirakawa Y."/>
            <person name="Hopkins J.F."/>
            <person name="Kuo A."/>
            <person name="Rensing S.A."/>
            <person name="Schmutz J."/>
            <person name="Symeonidi A."/>
            <person name="Elias M."/>
            <person name="Eveleigh R.J."/>
            <person name="Herman E.K."/>
            <person name="Klute M.J."/>
            <person name="Nakayama T."/>
            <person name="Obornik M."/>
            <person name="Reyes-Prieto A."/>
            <person name="Armbrust E.V."/>
            <person name="Aves S.J."/>
            <person name="Beiko R.G."/>
            <person name="Coutinho P."/>
            <person name="Dacks J.B."/>
            <person name="Durnford D.G."/>
            <person name="Fast N.M."/>
            <person name="Green B.R."/>
            <person name="Grisdale C.J."/>
            <person name="Hempel F."/>
            <person name="Henrissat B."/>
            <person name="Hoppner M.P."/>
            <person name="Ishida K."/>
            <person name="Kim E."/>
            <person name="Koreny L."/>
            <person name="Kroth P.G."/>
            <person name="Liu Y."/>
            <person name="Malik S.B."/>
            <person name="Maier U.G."/>
            <person name="McRose D."/>
            <person name="Mock T."/>
            <person name="Neilson J.A."/>
            <person name="Onodera N.T."/>
            <person name="Poole A.M."/>
            <person name="Pritham E.J."/>
            <person name="Richards T.A."/>
            <person name="Rocap G."/>
            <person name="Roy S.W."/>
            <person name="Sarai C."/>
            <person name="Schaack S."/>
            <person name="Shirato S."/>
            <person name="Slamovits C.H."/>
            <person name="Spencer D.F."/>
            <person name="Suzuki S."/>
            <person name="Worden A.Z."/>
            <person name="Zauner S."/>
            <person name="Barry K."/>
            <person name="Bell C."/>
            <person name="Bharti A.K."/>
            <person name="Crow J.A."/>
            <person name="Grimwood J."/>
            <person name="Kramer R."/>
            <person name="Lindquist E."/>
            <person name="Lucas S."/>
            <person name="Salamov A."/>
            <person name="McFadden G.I."/>
            <person name="Lane C.E."/>
            <person name="Keeling P.J."/>
            <person name="Gray M.W."/>
            <person name="Grigoriev I.V."/>
            <person name="Archibald J.M."/>
        </authorList>
    </citation>
    <scope>NUCLEOTIDE SEQUENCE</scope>
    <source>
        <strain evidence="4">CCMP2712</strain>
    </source>
</reference>
<dbReference type="GO" id="GO:0043023">
    <property type="term" value="F:ribosomal large subunit binding"/>
    <property type="evidence" value="ECO:0007669"/>
    <property type="project" value="TreeGrafter"/>
</dbReference>
<evidence type="ECO:0000313" key="3">
    <source>
        <dbReference type="EnsemblProtists" id="EKX52305"/>
    </source>
</evidence>
<keyword evidence="4" id="KW-1185">Reference proteome</keyword>
<feature type="region of interest" description="Disordered" evidence="1">
    <location>
        <begin position="642"/>
        <end position="703"/>
    </location>
</feature>
<dbReference type="PANTHER" id="PTHR15239:SF6">
    <property type="entry name" value="RIBOSOME QUALITY CONTROL COMPLEX SUBUNIT NEMF"/>
    <property type="match status" value="1"/>
</dbReference>
<dbReference type="GO" id="GO:1990116">
    <property type="term" value="P:ribosome-associated ubiquitin-dependent protein catabolic process"/>
    <property type="evidence" value="ECO:0007669"/>
    <property type="project" value="TreeGrafter"/>
</dbReference>
<reference evidence="3" key="3">
    <citation type="submission" date="2016-03" db="UniProtKB">
        <authorList>
            <consortium name="EnsemblProtists"/>
        </authorList>
    </citation>
    <scope>IDENTIFICATION</scope>
</reference>
<protein>
    <recommendedName>
        <fullName evidence="2">NFACT RNA-binding domain-containing protein</fullName>
    </recommendedName>
</protein>
<dbReference type="PANTHER" id="PTHR15239">
    <property type="entry name" value="NUCLEAR EXPORT MEDIATOR FACTOR NEMF"/>
    <property type="match status" value="1"/>
</dbReference>
<sequence length="703" mass="78695">MLGARLANIYDLDAKTYLLKTNKVRHALAGGAWLLSPWMTERFPLQSGEKCLVLLESGIRFHTTEFMRDKSNMPSGFTLKLRKHIRMKRIEEVKQLGVDRVVIFTFGAADEAFHLILELFAGGNIILVDHQYTILALLRTYTDEATNTKVAVKETYQLDSNQNENRKISVDLLMEAFGKGAKNEKATMRDVLIKELDYGPALVEHALLGTSLDGKMKVSEMEITRDSPVVSTLFGVFKEVDDMIANLTDGGKMIEGVLVRKGAGEDSPYDDFGPVVLRQYAGKKLDMFDSFDKAMDAYFSIAEDKKLEQQKVQQKKAAVSKVERVKRAHEASIQALQEEEAENYHRATLIEANLSDVDNAILVINSMLSQGMDWASLKKLVKEEGRKGNPIAQMIHGLKLDSNQITLLLTFGLDAMEEEEQTLPVVAVDVDLGMNAYQNAQSYYSSKKKVALKAEKTMQAAGKAIKGAERKAKEDLKKADTKASIQQIRKTHWFEKFIWFISSENFLVLCGRDAQQNELLVKRHMEKGDIYLHADIHGAATHIIKNHTKDAVPPLTLAQAGLSCVCRSQAWDAKMVTSAYWVHPEQVSKSAPTGEYLSTGSFMIRGKKNYLPPNSLIMGFGLLFRIDESCLAHHVGERKIRGLGEQEEEMGKAGDSDEIPEEEEEEEEEGEEEGEETKEKDGGKKDSDARQSKGEMAEMRAGR</sequence>
<evidence type="ECO:0000256" key="1">
    <source>
        <dbReference type="SAM" id="MobiDB-lite"/>
    </source>
</evidence>
<evidence type="ECO:0000259" key="2">
    <source>
        <dbReference type="Pfam" id="PF05670"/>
    </source>
</evidence>
<dbReference type="AlphaFoldDB" id="A0A0C3U817"/>
<evidence type="ECO:0000313" key="4">
    <source>
        <dbReference type="Proteomes" id="UP000011087"/>
    </source>
</evidence>
<feature type="compositionally biased region" description="Basic and acidic residues" evidence="1">
    <location>
        <begin position="642"/>
        <end position="655"/>
    </location>
</feature>
<accession>A0A0C3U817</accession>
<dbReference type="Proteomes" id="UP000011087">
    <property type="component" value="Unassembled WGS sequence"/>
</dbReference>
<dbReference type="InterPro" id="IPR008532">
    <property type="entry name" value="NFACT_RNA-bd"/>
</dbReference>